<protein>
    <submittedName>
        <fullName evidence="1">Uncharacterized protein</fullName>
    </submittedName>
</protein>
<reference evidence="1" key="2">
    <citation type="journal article" date="2015" name="Fish Shellfish Immunol.">
        <title>Early steps in the European eel (Anguilla anguilla)-Vibrio vulnificus interaction in the gills: Role of the RtxA13 toxin.</title>
        <authorList>
            <person name="Callol A."/>
            <person name="Pajuelo D."/>
            <person name="Ebbesson L."/>
            <person name="Teles M."/>
            <person name="MacKenzie S."/>
            <person name="Amaro C."/>
        </authorList>
    </citation>
    <scope>NUCLEOTIDE SEQUENCE</scope>
</reference>
<dbReference type="EMBL" id="GBXM01105338">
    <property type="protein sequence ID" value="JAH03239.1"/>
    <property type="molecule type" value="Transcribed_RNA"/>
</dbReference>
<dbReference type="AlphaFoldDB" id="A0A0E9PFE4"/>
<evidence type="ECO:0000313" key="1">
    <source>
        <dbReference type="EMBL" id="JAH03239.1"/>
    </source>
</evidence>
<sequence>MFTQNSAVTANNAKATSFKYILAFPLKRFGQHSHHTCLTCLYLLENPFESFEPPLFSPITATHVVSPL</sequence>
<proteinExistence type="predicted"/>
<reference evidence="1" key="1">
    <citation type="submission" date="2014-11" db="EMBL/GenBank/DDBJ databases">
        <authorList>
            <person name="Amaro Gonzalez C."/>
        </authorList>
    </citation>
    <scope>NUCLEOTIDE SEQUENCE</scope>
</reference>
<organism evidence="1">
    <name type="scientific">Anguilla anguilla</name>
    <name type="common">European freshwater eel</name>
    <name type="synonym">Muraena anguilla</name>
    <dbReference type="NCBI Taxonomy" id="7936"/>
    <lineage>
        <taxon>Eukaryota</taxon>
        <taxon>Metazoa</taxon>
        <taxon>Chordata</taxon>
        <taxon>Craniata</taxon>
        <taxon>Vertebrata</taxon>
        <taxon>Euteleostomi</taxon>
        <taxon>Actinopterygii</taxon>
        <taxon>Neopterygii</taxon>
        <taxon>Teleostei</taxon>
        <taxon>Anguilliformes</taxon>
        <taxon>Anguillidae</taxon>
        <taxon>Anguilla</taxon>
    </lineage>
</organism>
<accession>A0A0E9PFE4</accession>
<name>A0A0E9PFE4_ANGAN</name>